<dbReference type="InterPro" id="IPR001387">
    <property type="entry name" value="Cro/C1-type_HTH"/>
</dbReference>
<proteinExistence type="predicted"/>
<dbReference type="OrthoDB" id="5957380at2"/>
<feature type="region of interest" description="Disordered" evidence="1">
    <location>
        <begin position="61"/>
        <end position="86"/>
    </location>
</feature>
<evidence type="ECO:0000256" key="1">
    <source>
        <dbReference type="SAM" id="MobiDB-lite"/>
    </source>
</evidence>
<evidence type="ECO:0000259" key="2">
    <source>
        <dbReference type="PROSITE" id="PS50943"/>
    </source>
</evidence>
<dbReference type="InterPro" id="IPR010982">
    <property type="entry name" value="Lambda_DNA-bd_dom_sf"/>
</dbReference>
<organism evidence="3 4">
    <name type="scientific">Duganella phyllosphaerae</name>
    <dbReference type="NCBI Taxonomy" id="762836"/>
    <lineage>
        <taxon>Bacteria</taxon>
        <taxon>Pseudomonadati</taxon>
        <taxon>Pseudomonadota</taxon>
        <taxon>Betaproteobacteria</taxon>
        <taxon>Burkholderiales</taxon>
        <taxon>Oxalobacteraceae</taxon>
        <taxon>Telluria group</taxon>
        <taxon>Duganella</taxon>
    </lineage>
</organism>
<dbReference type="GO" id="GO:0003677">
    <property type="term" value="F:DNA binding"/>
    <property type="evidence" value="ECO:0007669"/>
    <property type="project" value="InterPro"/>
</dbReference>
<protein>
    <submittedName>
        <fullName evidence="3">Transcriptional repressor DicA</fullName>
    </submittedName>
</protein>
<dbReference type="Proteomes" id="UP000175989">
    <property type="component" value="Unassembled WGS sequence"/>
</dbReference>
<feature type="domain" description="HTH cro/C1-type" evidence="2">
    <location>
        <begin position="15"/>
        <end position="63"/>
    </location>
</feature>
<sequence>MNTTSTSTTTTGEQLRLARIRSGYSQDDLAAKVGVSQQSIAKWERGAASPRARRMAALTAAIGPLHSNTNTDQSNELRTPPASARPTSPILHELLAAEVIICTMLGVMTTDQKLAMAAKLDELGVAGEGATRFHERRAALVAAGAENLQPRPA</sequence>
<evidence type="ECO:0000313" key="4">
    <source>
        <dbReference type="Proteomes" id="UP000175989"/>
    </source>
</evidence>
<reference evidence="4" key="1">
    <citation type="journal article" date="2016" name="Front. Microbiol.">
        <title>Molecular Keys to the Janthinobacterium and Duganella spp. Interaction with the Plant Pathogen Fusarium graminearum.</title>
        <authorList>
            <person name="Haack F.S."/>
            <person name="Poehlein A."/>
            <person name="Kroger C."/>
            <person name="Voigt C.A."/>
            <person name="Piepenbring M."/>
            <person name="Bode H.B."/>
            <person name="Daniel R."/>
            <person name="Schafer W."/>
            <person name="Streit W.R."/>
        </authorList>
    </citation>
    <scope>NUCLEOTIDE SEQUENCE [LARGE SCALE GENOMIC DNA]</scope>
    <source>
        <strain evidence="4">T54</strain>
    </source>
</reference>
<evidence type="ECO:0000313" key="3">
    <source>
        <dbReference type="EMBL" id="OEZ90699.1"/>
    </source>
</evidence>
<accession>A0A1E7W4I0</accession>
<dbReference type="PROSITE" id="PS50943">
    <property type="entry name" value="HTH_CROC1"/>
    <property type="match status" value="1"/>
</dbReference>
<dbReference type="Pfam" id="PF01381">
    <property type="entry name" value="HTH_3"/>
    <property type="match status" value="1"/>
</dbReference>
<dbReference type="RefSeq" id="WP_070252229.1">
    <property type="nucleotide sequence ID" value="NZ_LROM01000156.1"/>
</dbReference>
<dbReference type="SUPFAM" id="SSF47413">
    <property type="entry name" value="lambda repressor-like DNA-binding domains"/>
    <property type="match status" value="1"/>
</dbReference>
<dbReference type="Gene3D" id="1.10.260.40">
    <property type="entry name" value="lambda repressor-like DNA-binding domains"/>
    <property type="match status" value="1"/>
</dbReference>
<gene>
    <name evidence="3" type="ORF">DUPY_53060</name>
</gene>
<keyword evidence="4" id="KW-1185">Reference proteome</keyword>
<comment type="caution">
    <text evidence="3">The sequence shown here is derived from an EMBL/GenBank/DDBJ whole genome shotgun (WGS) entry which is preliminary data.</text>
</comment>
<dbReference type="AlphaFoldDB" id="A0A1E7W4I0"/>
<dbReference type="CDD" id="cd00093">
    <property type="entry name" value="HTH_XRE"/>
    <property type="match status" value="1"/>
</dbReference>
<dbReference type="EMBL" id="LROM01000156">
    <property type="protein sequence ID" value="OEZ90699.1"/>
    <property type="molecule type" value="Genomic_DNA"/>
</dbReference>
<name>A0A1E7W4I0_9BURK</name>
<feature type="compositionally biased region" description="Polar residues" evidence="1">
    <location>
        <begin position="66"/>
        <end position="77"/>
    </location>
</feature>
<dbReference type="SMART" id="SM00530">
    <property type="entry name" value="HTH_XRE"/>
    <property type="match status" value="1"/>
</dbReference>